<evidence type="ECO:0000313" key="4">
    <source>
        <dbReference type="EMBL" id="GAA6144420.1"/>
    </source>
</evidence>
<sequence length="126" mass="13795">MTTIPLHHILLKSPLLAEDILRELNLGARFEDLAAEHSACPSGTNKGFAGHHDIDELPEAMIQAMQTYDGSSAWIGPVQTPYGYHIIRPAGQIGELREKIDDVGSHENQPAEKLSEESDETAVNPE</sequence>
<evidence type="ECO:0000259" key="3">
    <source>
        <dbReference type="PROSITE" id="PS50198"/>
    </source>
</evidence>
<accession>A0ABP9ZWA8</accession>
<evidence type="ECO:0000313" key="5">
    <source>
        <dbReference type="Proteomes" id="UP001481413"/>
    </source>
</evidence>
<dbReference type="EMBL" id="BAABWH010000001">
    <property type="protein sequence ID" value="GAA6144420.1"/>
    <property type="molecule type" value="Genomic_DNA"/>
</dbReference>
<keyword evidence="5" id="KW-1185">Reference proteome</keyword>
<dbReference type="Gene3D" id="3.10.50.40">
    <property type="match status" value="1"/>
</dbReference>
<evidence type="ECO:0000256" key="1">
    <source>
        <dbReference type="PROSITE-ProRule" id="PRU00278"/>
    </source>
</evidence>
<protein>
    <recommendedName>
        <fullName evidence="3">PpiC domain-containing protein</fullName>
    </recommendedName>
</protein>
<evidence type="ECO:0000256" key="2">
    <source>
        <dbReference type="SAM" id="MobiDB-lite"/>
    </source>
</evidence>
<dbReference type="SUPFAM" id="SSF54534">
    <property type="entry name" value="FKBP-like"/>
    <property type="match status" value="1"/>
</dbReference>
<feature type="domain" description="PpiC" evidence="3">
    <location>
        <begin position="1"/>
        <end position="91"/>
    </location>
</feature>
<name>A0ABP9ZWA8_9GAMM</name>
<comment type="caution">
    <text evidence="4">The sequence shown here is derived from an EMBL/GenBank/DDBJ whole genome shotgun (WGS) entry which is preliminary data.</text>
</comment>
<reference evidence="4 5" key="1">
    <citation type="submission" date="2024-04" db="EMBL/GenBank/DDBJ databases">
        <title>Draft genome sequence of Thalassolituus maritimus NBRC 116585.</title>
        <authorList>
            <person name="Miyakawa T."/>
            <person name="Kusuya Y."/>
            <person name="Miura T."/>
        </authorList>
    </citation>
    <scope>NUCLEOTIDE SEQUENCE [LARGE SCALE GENOMIC DNA]</scope>
    <source>
        <strain evidence="4 5">5NW40-0001</strain>
    </source>
</reference>
<dbReference type="Proteomes" id="UP001481413">
    <property type="component" value="Unassembled WGS sequence"/>
</dbReference>
<organism evidence="4 5">
    <name type="scientific">Thalassolituus maritimus</name>
    <dbReference type="NCBI Taxonomy" id="484498"/>
    <lineage>
        <taxon>Bacteria</taxon>
        <taxon>Pseudomonadati</taxon>
        <taxon>Pseudomonadota</taxon>
        <taxon>Gammaproteobacteria</taxon>
        <taxon>Oceanospirillales</taxon>
        <taxon>Oceanospirillaceae</taxon>
        <taxon>Thalassolituus</taxon>
    </lineage>
</organism>
<keyword evidence="1" id="KW-0413">Isomerase</keyword>
<gene>
    <name evidence="4" type="ORF">NBRC116585_05370</name>
</gene>
<dbReference type="Pfam" id="PF00639">
    <property type="entry name" value="Rotamase"/>
    <property type="match status" value="1"/>
</dbReference>
<feature type="compositionally biased region" description="Basic and acidic residues" evidence="2">
    <location>
        <begin position="100"/>
        <end position="116"/>
    </location>
</feature>
<keyword evidence="1" id="KW-0697">Rotamase</keyword>
<feature type="region of interest" description="Disordered" evidence="2">
    <location>
        <begin position="100"/>
        <end position="126"/>
    </location>
</feature>
<dbReference type="InterPro" id="IPR000297">
    <property type="entry name" value="PPIase_PpiC"/>
</dbReference>
<dbReference type="PROSITE" id="PS50198">
    <property type="entry name" value="PPIC_PPIASE_2"/>
    <property type="match status" value="1"/>
</dbReference>
<dbReference type="InterPro" id="IPR046357">
    <property type="entry name" value="PPIase_dom_sf"/>
</dbReference>
<proteinExistence type="predicted"/>
<dbReference type="RefSeq" id="WP_353293348.1">
    <property type="nucleotide sequence ID" value="NZ_BAABWH010000001.1"/>
</dbReference>